<dbReference type="EMBL" id="KZ613468">
    <property type="protein sequence ID" value="PMD26271.1"/>
    <property type="molecule type" value="Genomic_DNA"/>
</dbReference>
<proteinExistence type="predicted"/>
<protein>
    <submittedName>
        <fullName evidence="2">Uncharacterized protein</fullName>
    </submittedName>
</protein>
<accession>A0A2J6QJ31</accession>
<organism evidence="2 3">
    <name type="scientific">Hyaloscypha hepaticicola</name>
    <dbReference type="NCBI Taxonomy" id="2082293"/>
    <lineage>
        <taxon>Eukaryota</taxon>
        <taxon>Fungi</taxon>
        <taxon>Dikarya</taxon>
        <taxon>Ascomycota</taxon>
        <taxon>Pezizomycotina</taxon>
        <taxon>Leotiomycetes</taxon>
        <taxon>Helotiales</taxon>
        <taxon>Hyaloscyphaceae</taxon>
        <taxon>Hyaloscypha</taxon>
    </lineage>
</organism>
<name>A0A2J6QJ31_9HELO</name>
<evidence type="ECO:0000313" key="3">
    <source>
        <dbReference type="Proteomes" id="UP000235672"/>
    </source>
</evidence>
<gene>
    <name evidence="2" type="ORF">NA56DRAFT_698438</name>
</gene>
<evidence type="ECO:0000313" key="2">
    <source>
        <dbReference type="EMBL" id="PMD26271.1"/>
    </source>
</evidence>
<reference evidence="2 3" key="1">
    <citation type="submission" date="2016-05" db="EMBL/GenBank/DDBJ databases">
        <title>A degradative enzymes factory behind the ericoid mycorrhizal symbiosis.</title>
        <authorList>
            <consortium name="DOE Joint Genome Institute"/>
            <person name="Martino E."/>
            <person name="Morin E."/>
            <person name="Grelet G."/>
            <person name="Kuo A."/>
            <person name="Kohler A."/>
            <person name="Daghino S."/>
            <person name="Barry K."/>
            <person name="Choi C."/>
            <person name="Cichocki N."/>
            <person name="Clum A."/>
            <person name="Copeland A."/>
            <person name="Hainaut M."/>
            <person name="Haridas S."/>
            <person name="Labutti K."/>
            <person name="Lindquist E."/>
            <person name="Lipzen A."/>
            <person name="Khouja H.-R."/>
            <person name="Murat C."/>
            <person name="Ohm R."/>
            <person name="Olson A."/>
            <person name="Spatafora J."/>
            <person name="Veneault-Fourrey C."/>
            <person name="Henrissat B."/>
            <person name="Grigoriev I."/>
            <person name="Martin F."/>
            <person name="Perotto S."/>
        </authorList>
    </citation>
    <scope>NUCLEOTIDE SEQUENCE [LARGE SCALE GENOMIC DNA]</scope>
    <source>
        <strain evidence="2 3">UAMH 7357</strain>
    </source>
</reference>
<evidence type="ECO:0000256" key="1">
    <source>
        <dbReference type="SAM" id="MobiDB-lite"/>
    </source>
</evidence>
<feature type="region of interest" description="Disordered" evidence="1">
    <location>
        <begin position="210"/>
        <end position="232"/>
    </location>
</feature>
<sequence length="232" mass="26670">MRQVNVSIEGEDERKRVGQRCRKGWYLWKVWKKERKAEGAESAATRKAAWSTRRRKAPAVHDSLELLDDGLAPSWLRNIRAKLHQASLILLHLDSGRLPLICWANAARGLLVDWRPLFPLMLPAPPLSQKSKAGMVLDFAGWRRDRTQRPVQSLLPGFACRNSHVLNNGQSMVLALFIHLKTRVQISYLLLPYRKFKLIKFYLAISSDTSRDKSHDSLPENAPKKLYTRPED</sequence>
<keyword evidence="3" id="KW-1185">Reference proteome</keyword>
<dbReference type="Proteomes" id="UP000235672">
    <property type="component" value="Unassembled WGS sequence"/>
</dbReference>
<dbReference type="AlphaFoldDB" id="A0A2J6QJ31"/>